<evidence type="ECO:0000256" key="1">
    <source>
        <dbReference type="SAM" id="SignalP"/>
    </source>
</evidence>
<protein>
    <submittedName>
        <fullName evidence="2">Uncharacterized protein</fullName>
    </submittedName>
</protein>
<evidence type="ECO:0000313" key="3">
    <source>
        <dbReference type="Proteomes" id="UP000054495"/>
    </source>
</evidence>
<keyword evidence="1" id="KW-0732">Signal</keyword>
<name>A0A0D6LP30_9BILA</name>
<feature type="signal peptide" evidence="1">
    <location>
        <begin position="1"/>
        <end position="18"/>
    </location>
</feature>
<organism evidence="2 3">
    <name type="scientific">Ancylostoma ceylanicum</name>
    <dbReference type="NCBI Taxonomy" id="53326"/>
    <lineage>
        <taxon>Eukaryota</taxon>
        <taxon>Metazoa</taxon>
        <taxon>Ecdysozoa</taxon>
        <taxon>Nematoda</taxon>
        <taxon>Chromadorea</taxon>
        <taxon>Rhabditida</taxon>
        <taxon>Rhabditina</taxon>
        <taxon>Rhabditomorpha</taxon>
        <taxon>Strongyloidea</taxon>
        <taxon>Ancylostomatidae</taxon>
        <taxon>Ancylostomatinae</taxon>
        <taxon>Ancylostoma</taxon>
    </lineage>
</organism>
<sequence>MKLLLPLLLFVMSFPVQSQFFYPGMMYPGMMYPGMYPGMGMGWGYGRIEVVIY</sequence>
<keyword evidence="3" id="KW-1185">Reference proteome</keyword>
<accession>A0A0D6LP30</accession>
<dbReference type="AlphaFoldDB" id="A0A0D6LP30"/>
<dbReference type="EMBL" id="KE125301">
    <property type="protein sequence ID" value="EPB69392.1"/>
    <property type="molecule type" value="Genomic_DNA"/>
</dbReference>
<evidence type="ECO:0000313" key="2">
    <source>
        <dbReference type="EMBL" id="EPB69392.1"/>
    </source>
</evidence>
<reference evidence="2 3" key="1">
    <citation type="submission" date="2013-05" db="EMBL/GenBank/DDBJ databases">
        <title>Draft genome of the parasitic nematode Anyclostoma ceylanicum.</title>
        <authorList>
            <person name="Mitreva M."/>
        </authorList>
    </citation>
    <scope>NUCLEOTIDE SEQUENCE [LARGE SCALE GENOMIC DNA]</scope>
</reference>
<dbReference type="Proteomes" id="UP000054495">
    <property type="component" value="Unassembled WGS sequence"/>
</dbReference>
<gene>
    <name evidence="2" type="ORF">ANCCEY_11511</name>
</gene>
<proteinExistence type="predicted"/>
<feature type="chain" id="PRO_5002307360" evidence="1">
    <location>
        <begin position="19"/>
        <end position="53"/>
    </location>
</feature>